<accession>A0A5N8XMK7</accession>
<proteinExistence type="predicted"/>
<evidence type="ECO:0000313" key="2">
    <source>
        <dbReference type="Proteomes" id="UP000400924"/>
    </source>
</evidence>
<keyword evidence="2" id="KW-1185">Reference proteome</keyword>
<name>A0A5N8XMK7_9ACTN</name>
<gene>
    <name evidence="1" type="ORF">FNH08_27065</name>
</gene>
<comment type="caution">
    <text evidence="1">The sequence shown here is derived from an EMBL/GenBank/DDBJ whole genome shotgun (WGS) entry which is preliminary data.</text>
</comment>
<dbReference type="Proteomes" id="UP000400924">
    <property type="component" value="Unassembled WGS sequence"/>
</dbReference>
<organism evidence="1 2">
    <name type="scientific">Streptomyces spongiae</name>
    <dbReference type="NCBI Taxonomy" id="565072"/>
    <lineage>
        <taxon>Bacteria</taxon>
        <taxon>Bacillati</taxon>
        <taxon>Actinomycetota</taxon>
        <taxon>Actinomycetes</taxon>
        <taxon>Kitasatosporales</taxon>
        <taxon>Streptomycetaceae</taxon>
        <taxon>Streptomyces</taxon>
    </lineage>
</organism>
<evidence type="ECO:0000313" key="1">
    <source>
        <dbReference type="EMBL" id="MPY60673.1"/>
    </source>
</evidence>
<dbReference type="EMBL" id="VJZC01000232">
    <property type="protein sequence ID" value="MPY60673.1"/>
    <property type="molecule type" value="Genomic_DNA"/>
</dbReference>
<dbReference type="OrthoDB" id="4321163at2"/>
<dbReference type="AlphaFoldDB" id="A0A5N8XMK7"/>
<protein>
    <submittedName>
        <fullName evidence="1">Uncharacterized protein</fullName>
    </submittedName>
</protein>
<sequence length="182" mass="19953">MSTRTTFEDRLLGELQREIELREAGAGEERAKGWSKGSVRRLFTLRRMAVVATACAVVGVATVAGPGSPAESPAYALERHGDGRVELTIKDQGIGVNAQLELAERMRPWGIRVDVVAVGVTCAKSWGDPAVLAINKKGVPEPIRTWPVTLRRGNTLVFENMRGGRPLAKDEIKYYEVKPCIR</sequence>
<reference evidence="1 2" key="1">
    <citation type="submission" date="2019-07" db="EMBL/GenBank/DDBJ databases">
        <title>New species of Amycolatopsis and Streptomyces.</title>
        <authorList>
            <person name="Duangmal K."/>
            <person name="Teo W.F.A."/>
            <person name="Lipun K."/>
        </authorList>
    </citation>
    <scope>NUCLEOTIDE SEQUENCE [LARGE SCALE GENOMIC DNA]</scope>
    <source>
        <strain evidence="1 2">NBRC 106415</strain>
    </source>
</reference>
<dbReference type="RefSeq" id="WP_152774136.1">
    <property type="nucleotide sequence ID" value="NZ_VJZC01000232.1"/>
</dbReference>